<dbReference type="Pfam" id="PF01636">
    <property type="entry name" value="APH"/>
    <property type="match status" value="1"/>
</dbReference>
<organism evidence="3 4">
    <name type="scientific">Arsenicicoccus bolidensis</name>
    <dbReference type="NCBI Taxonomy" id="229480"/>
    <lineage>
        <taxon>Bacteria</taxon>
        <taxon>Bacillati</taxon>
        <taxon>Actinomycetota</taxon>
        <taxon>Actinomycetes</taxon>
        <taxon>Micrococcales</taxon>
        <taxon>Intrasporangiaceae</taxon>
        <taxon>Arsenicicoccus</taxon>
    </lineage>
</organism>
<feature type="domain" description="Aminoglycoside phosphotransferase" evidence="2">
    <location>
        <begin position="39"/>
        <end position="259"/>
    </location>
</feature>
<dbReference type="EMBL" id="JAKRCV010000013">
    <property type="protein sequence ID" value="MCG7321456.1"/>
    <property type="molecule type" value="Genomic_DNA"/>
</dbReference>
<proteinExistence type="predicted"/>
<comment type="caution">
    <text evidence="3">The sequence shown here is derived from an EMBL/GenBank/DDBJ whole genome shotgun (WGS) entry which is preliminary data.</text>
</comment>
<protein>
    <submittedName>
        <fullName evidence="3">Phosphotransferase</fullName>
    </submittedName>
</protein>
<evidence type="ECO:0000256" key="1">
    <source>
        <dbReference type="SAM" id="MobiDB-lite"/>
    </source>
</evidence>
<feature type="region of interest" description="Disordered" evidence="1">
    <location>
        <begin position="369"/>
        <end position="484"/>
    </location>
</feature>
<dbReference type="Gene3D" id="3.90.1200.10">
    <property type="match status" value="1"/>
</dbReference>
<keyword evidence="4" id="KW-1185">Reference proteome</keyword>
<reference evidence="3 4" key="1">
    <citation type="submission" date="2022-02" db="EMBL/GenBank/DDBJ databases">
        <title>Uncovering new skin microbiome diversity through culturing and metagenomics.</title>
        <authorList>
            <person name="Conlan S."/>
            <person name="Deming C."/>
            <person name="Nisc Comparative Sequencing Program N."/>
            <person name="Segre J.A."/>
        </authorList>
    </citation>
    <scope>NUCLEOTIDE SEQUENCE [LARGE SCALE GENOMIC DNA]</scope>
    <source>
        <strain evidence="3 4">ACRQZ</strain>
    </source>
</reference>
<accession>A0ABS9Q0Q7</accession>
<dbReference type="InterPro" id="IPR011009">
    <property type="entry name" value="Kinase-like_dom_sf"/>
</dbReference>
<gene>
    <name evidence="3" type="ORF">MHL29_06050</name>
</gene>
<name>A0ABS9Q0Q7_9MICO</name>
<dbReference type="SUPFAM" id="SSF56112">
    <property type="entry name" value="Protein kinase-like (PK-like)"/>
    <property type="match status" value="1"/>
</dbReference>
<dbReference type="RefSeq" id="WP_029210384.1">
    <property type="nucleotide sequence ID" value="NZ_JAKRCV010000013.1"/>
</dbReference>
<evidence type="ECO:0000313" key="4">
    <source>
        <dbReference type="Proteomes" id="UP001521931"/>
    </source>
</evidence>
<feature type="compositionally biased region" description="Basic and acidic residues" evidence="1">
    <location>
        <begin position="419"/>
        <end position="444"/>
    </location>
</feature>
<evidence type="ECO:0000313" key="3">
    <source>
        <dbReference type="EMBL" id="MCG7321456.1"/>
    </source>
</evidence>
<dbReference type="Gene3D" id="3.30.200.20">
    <property type="entry name" value="Phosphorylase Kinase, domain 1"/>
    <property type="match status" value="1"/>
</dbReference>
<evidence type="ECO:0000259" key="2">
    <source>
        <dbReference type="Pfam" id="PF01636"/>
    </source>
</evidence>
<feature type="compositionally biased region" description="Basic and acidic residues" evidence="1">
    <location>
        <begin position="394"/>
        <end position="404"/>
    </location>
</feature>
<sequence length="484" mass="52340">MTVALRSPLHLAALASAAVKGLDPVSVEPVHGEDDRCDVARVHDSQQRTWTIRVPRSAADAAQMESAAMLLPHLDKRLAFEVPQEAGSVALRDSGRAMVYAQVRGRNLDFSRLPAGPGLAAALGRALGEIHNLDPRLYDEAGVPVYDAETYRTRHLAELDRAASTGHVPARLLSRWERALENVAHWRFAPATIHGRMSGELLLADFEDDRDASSGRIVAITGWDQARVADPADDFAVLWSQATPEAFDTVLEAYAGTRHERPDRALEMRARLAGELRLVRELVHAETVQDDLARRDAQAALQRLDDEVAGDDLVAHVPAVTLPGPVGAPETMDAGLDEARHTMADPHEPGAPTQPVVLRDVRADVADRADETVRTGPGDAATEVTRIVPVAEPGESRPDRRTEGDTSADDGVTGIPGLDQRRDQLENHDDKAAAAGAGDRRGDEAADAVPVVKATPDDTVQEDEYVVDTTRHTTTHLRPGDHSR</sequence>
<dbReference type="Proteomes" id="UP001521931">
    <property type="component" value="Unassembled WGS sequence"/>
</dbReference>
<dbReference type="InterPro" id="IPR002575">
    <property type="entry name" value="Aminoglycoside_PTrfase"/>
</dbReference>